<evidence type="ECO:0000313" key="9">
    <source>
        <dbReference type="EMBL" id="GAI49979.1"/>
    </source>
</evidence>
<accession>X1R320</accession>
<evidence type="ECO:0000256" key="2">
    <source>
        <dbReference type="ARBA" id="ARBA00022448"/>
    </source>
</evidence>
<dbReference type="GO" id="GO:0055085">
    <property type="term" value="P:transmembrane transport"/>
    <property type="evidence" value="ECO:0007669"/>
    <property type="project" value="InterPro"/>
</dbReference>
<dbReference type="InterPro" id="IPR035906">
    <property type="entry name" value="MetI-like_sf"/>
</dbReference>
<feature type="transmembrane region" description="Helical" evidence="7">
    <location>
        <begin position="57"/>
        <end position="78"/>
    </location>
</feature>
<feature type="transmembrane region" description="Helical" evidence="7">
    <location>
        <begin position="188"/>
        <end position="211"/>
    </location>
</feature>
<name>X1R320_9ZZZZ</name>
<dbReference type="InterPro" id="IPR050366">
    <property type="entry name" value="BP-dependent_transpt_permease"/>
</dbReference>
<proteinExistence type="predicted"/>
<comment type="caution">
    <text evidence="9">The sequence shown here is derived from an EMBL/GenBank/DDBJ whole genome shotgun (WGS) entry which is preliminary data.</text>
</comment>
<keyword evidence="3" id="KW-1003">Cell membrane</keyword>
<feature type="domain" description="ABC transmembrane type-1" evidence="8">
    <location>
        <begin position="22"/>
        <end position="211"/>
    </location>
</feature>
<dbReference type="GO" id="GO:0005886">
    <property type="term" value="C:plasma membrane"/>
    <property type="evidence" value="ECO:0007669"/>
    <property type="project" value="UniProtKB-SubCell"/>
</dbReference>
<dbReference type="SUPFAM" id="SSF161098">
    <property type="entry name" value="MetI-like"/>
    <property type="match status" value="1"/>
</dbReference>
<dbReference type="PANTHER" id="PTHR43386">
    <property type="entry name" value="OLIGOPEPTIDE TRANSPORT SYSTEM PERMEASE PROTEIN APPC"/>
    <property type="match status" value="1"/>
</dbReference>
<evidence type="ECO:0000256" key="6">
    <source>
        <dbReference type="ARBA" id="ARBA00023136"/>
    </source>
</evidence>
<gene>
    <name evidence="9" type="ORF">S06H3_52519</name>
</gene>
<dbReference type="AlphaFoldDB" id="X1R320"/>
<evidence type="ECO:0000256" key="3">
    <source>
        <dbReference type="ARBA" id="ARBA00022475"/>
    </source>
</evidence>
<dbReference type="Gene3D" id="1.10.3720.10">
    <property type="entry name" value="MetI-like"/>
    <property type="match status" value="1"/>
</dbReference>
<sequence length="223" mass="23986">IMHIFGTDLLGRDIFSRVIYGSRISIVVGVVAVGISVTIGLFLGALSGYFGNVPDAFIMRIADIFFAFPYILGAIAIMTVLGPGIVNIFIAIGILGWASFARIFRGSILSIKNKEYIEAARALGASNYRIITKHIFPNAFSPIIVFATMNVGTAIIVEAALSFLGLGVQPPTPAWGKMLSESLNYIDIAPWMMLFPGLAIVVTVLGFVLLGDGLRDAFDPRLK</sequence>
<evidence type="ECO:0000256" key="1">
    <source>
        <dbReference type="ARBA" id="ARBA00004651"/>
    </source>
</evidence>
<comment type="subcellular location">
    <subcellularLocation>
        <location evidence="1">Cell membrane</location>
        <topology evidence="1">Multi-pass membrane protein</topology>
    </subcellularLocation>
</comment>
<organism evidence="9">
    <name type="scientific">marine sediment metagenome</name>
    <dbReference type="NCBI Taxonomy" id="412755"/>
    <lineage>
        <taxon>unclassified sequences</taxon>
        <taxon>metagenomes</taxon>
        <taxon>ecological metagenomes</taxon>
    </lineage>
</organism>
<dbReference type="CDD" id="cd06261">
    <property type="entry name" value="TM_PBP2"/>
    <property type="match status" value="1"/>
</dbReference>
<feature type="transmembrane region" description="Helical" evidence="7">
    <location>
        <begin position="20"/>
        <end position="45"/>
    </location>
</feature>
<keyword evidence="6 7" id="KW-0472">Membrane</keyword>
<reference evidence="9" key="1">
    <citation type="journal article" date="2014" name="Front. Microbiol.">
        <title>High frequency of phylogenetically diverse reductive dehalogenase-homologous genes in deep subseafloor sedimentary metagenomes.</title>
        <authorList>
            <person name="Kawai M."/>
            <person name="Futagami T."/>
            <person name="Toyoda A."/>
            <person name="Takaki Y."/>
            <person name="Nishi S."/>
            <person name="Hori S."/>
            <person name="Arai W."/>
            <person name="Tsubouchi T."/>
            <person name="Morono Y."/>
            <person name="Uchiyama I."/>
            <person name="Ito T."/>
            <person name="Fujiyama A."/>
            <person name="Inagaki F."/>
            <person name="Takami H."/>
        </authorList>
    </citation>
    <scope>NUCLEOTIDE SEQUENCE</scope>
    <source>
        <strain evidence="9">Expedition CK06-06</strain>
    </source>
</reference>
<keyword evidence="2" id="KW-0813">Transport</keyword>
<feature type="non-terminal residue" evidence="9">
    <location>
        <position position="1"/>
    </location>
</feature>
<evidence type="ECO:0000256" key="5">
    <source>
        <dbReference type="ARBA" id="ARBA00022989"/>
    </source>
</evidence>
<protein>
    <recommendedName>
        <fullName evidence="8">ABC transmembrane type-1 domain-containing protein</fullName>
    </recommendedName>
</protein>
<dbReference type="EMBL" id="BARV01033408">
    <property type="protein sequence ID" value="GAI49979.1"/>
    <property type="molecule type" value="Genomic_DNA"/>
</dbReference>
<dbReference type="PANTHER" id="PTHR43386:SF1">
    <property type="entry name" value="D,D-DIPEPTIDE TRANSPORT SYSTEM PERMEASE PROTEIN DDPC-RELATED"/>
    <property type="match status" value="1"/>
</dbReference>
<dbReference type="Pfam" id="PF00528">
    <property type="entry name" value="BPD_transp_1"/>
    <property type="match status" value="1"/>
</dbReference>
<feature type="transmembrane region" description="Helical" evidence="7">
    <location>
        <begin position="143"/>
        <end position="168"/>
    </location>
</feature>
<evidence type="ECO:0000259" key="8">
    <source>
        <dbReference type="PROSITE" id="PS50928"/>
    </source>
</evidence>
<keyword evidence="5 7" id="KW-1133">Transmembrane helix</keyword>
<evidence type="ECO:0000256" key="4">
    <source>
        <dbReference type="ARBA" id="ARBA00022692"/>
    </source>
</evidence>
<keyword evidence="4 7" id="KW-0812">Transmembrane</keyword>
<evidence type="ECO:0000256" key="7">
    <source>
        <dbReference type="SAM" id="Phobius"/>
    </source>
</evidence>
<dbReference type="InterPro" id="IPR000515">
    <property type="entry name" value="MetI-like"/>
</dbReference>
<dbReference type="PROSITE" id="PS50928">
    <property type="entry name" value="ABC_TM1"/>
    <property type="match status" value="1"/>
</dbReference>